<dbReference type="Proteomes" id="UP001595829">
    <property type="component" value="Unassembled WGS sequence"/>
</dbReference>
<keyword evidence="2" id="KW-0812">Transmembrane</keyword>
<feature type="region of interest" description="Disordered" evidence="1">
    <location>
        <begin position="76"/>
        <end position="113"/>
    </location>
</feature>
<feature type="transmembrane region" description="Helical" evidence="2">
    <location>
        <begin position="215"/>
        <end position="243"/>
    </location>
</feature>
<feature type="compositionally biased region" description="Basic and acidic residues" evidence="1">
    <location>
        <begin position="150"/>
        <end position="164"/>
    </location>
</feature>
<accession>A0ABV9XK04</accession>
<feature type="transmembrane region" description="Helical" evidence="2">
    <location>
        <begin position="255"/>
        <end position="273"/>
    </location>
</feature>
<dbReference type="RefSeq" id="WP_345691008.1">
    <property type="nucleotide sequence ID" value="NZ_BAABIT010000001.1"/>
</dbReference>
<keyword evidence="4" id="KW-1185">Reference proteome</keyword>
<sequence>MGIESDQLVFDYLSRVGDLAQQRQMPSKARMNLVASLRDEIERQRKGDGTDSPSAVRRILSGLGTPDAVVTAAAGGNLEIPEQRTARTPRRGTASGDVPAPRTPVEEPFMGGGEPEWWRVDDGMVPGFRGGVEIPEIFDLPEAEKKKLQELREKEEGDEERPPSDTEAPSPTGRFPRVTKVLRGKPAATRPEAPAEEAAPAEKSAPTRSLPRNPVLLLAAVLLVVGVAFGSWLALAGGWVLAYASRRLSRAQAKWAVLGLPGLTAAGGAVWLWGRLSGRWGDPIPPGGEALGAALTGTWPWVVRAAALASAAYLLLRARRS</sequence>
<keyword evidence="2" id="KW-0472">Membrane</keyword>
<dbReference type="SUPFAM" id="SSF103473">
    <property type="entry name" value="MFS general substrate transporter"/>
    <property type="match status" value="1"/>
</dbReference>
<dbReference type="EMBL" id="JBHSJD010000017">
    <property type="protein sequence ID" value="MFC5025038.1"/>
    <property type="molecule type" value="Genomic_DNA"/>
</dbReference>
<comment type="caution">
    <text evidence="3">The sequence shown here is derived from an EMBL/GenBank/DDBJ whole genome shotgun (WGS) entry which is preliminary data.</text>
</comment>
<proteinExistence type="predicted"/>
<evidence type="ECO:0000256" key="2">
    <source>
        <dbReference type="SAM" id="Phobius"/>
    </source>
</evidence>
<dbReference type="InterPro" id="IPR036259">
    <property type="entry name" value="MFS_trans_sf"/>
</dbReference>
<evidence type="ECO:0000256" key="1">
    <source>
        <dbReference type="SAM" id="MobiDB-lite"/>
    </source>
</evidence>
<evidence type="ECO:0000313" key="3">
    <source>
        <dbReference type="EMBL" id="MFC5025038.1"/>
    </source>
</evidence>
<feature type="transmembrane region" description="Helical" evidence="2">
    <location>
        <begin position="293"/>
        <end position="316"/>
    </location>
</feature>
<evidence type="ECO:0000313" key="4">
    <source>
        <dbReference type="Proteomes" id="UP001595829"/>
    </source>
</evidence>
<feature type="region of interest" description="Disordered" evidence="1">
    <location>
        <begin position="150"/>
        <end position="208"/>
    </location>
</feature>
<evidence type="ECO:0008006" key="5">
    <source>
        <dbReference type="Google" id="ProtNLM"/>
    </source>
</evidence>
<feature type="compositionally biased region" description="Low complexity" evidence="1">
    <location>
        <begin position="186"/>
        <end position="206"/>
    </location>
</feature>
<protein>
    <recommendedName>
        <fullName evidence="5">Integral membrane protein</fullName>
    </recommendedName>
</protein>
<organism evidence="3 4">
    <name type="scientific">Streptomyces coeruleoprunus</name>
    <dbReference type="NCBI Taxonomy" id="285563"/>
    <lineage>
        <taxon>Bacteria</taxon>
        <taxon>Bacillati</taxon>
        <taxon>Actinomycetota</taxon>
        <taxon>Actinomycetes</taxon>
        <taxon>Kitasatosporales</taxon>
        <taxon>Streptomycetaceae</taxon>
        <taxon>Streptomyces</taxon>
    </lineage>
</organism>
<gene>
    <name evidence="3" type="ORF">ACFPM3_23205</name>
</gene>
<reference evidence="4" key="1">
    <citation type="journal article" date="2019" name="Int. J. Syst. Evol. Microbiol.">
        <title>The Global Catalogue of Microorganisms (GCM) 10K type strain sequencing project: providing services to taxonomists for standard genome sequencing and annotation.</title>
        <authorList>
            <consortium name="The Broad Institute Genomics Platform"/>
            <consortium name="The Broad Institute Genome Sequencing Center for Infectious Disease"/>
            <person name="Wu L."/>
            <person name="Ma J."/>
        </authorList>
    </citation>
    <scope>NUCLEOTIDE SEQUENCE [LARGE SCALE GENOMIC DNA]</scope>
    <source>
        <strain evidence="4">CGMCC 4.1648</strain>
    </source>
</reference>
<keyword evidence="2" id="KW-1133">Transmembrane helix</keyword>
<name>A0ABV9XK04_9ACTN</name>